<evidence type="ECO:0000259" key="10">
    <source>
        <dbReference type="PROSITE" id="PS50110"/>
    </source>
</evidence>
<evidence type="ECO:0000256" key="8">
    <source>
        <dbReference type="PROSITE-ProRule" id="PRU00169"/>
    </source>
</evidence>
<dbReference type="Gene3D" id="3.40.50.2300">
    <property type="match status" value="1"/>
</dbReference>
<comment type="function">
    <text evidence="6">Member of the two-component regulatory system DltS/DltR. Regulates the expression of the dlt operon.</text>
</comment>
<feature type="domain" description="Response regulatory" evidence="10">
    <location>
        <begin position="16"/>
        <end position="132"/>
    </location>
</feature>
<dbReference type="STRING" id="1291764.GCA_001311235_02363"/>
<keyword evidence="2" id="KW-0902">Two-component regulatory system</keyword>
<comment type="caution">
    <text evidence="12">The sequence shown here is derived from an EMBL/GenBank/DDBJ whole genome shotgun (WGS) entry which is preliminary data.</text>
</comment>
<evidence type="ECO:0000256" key="9">
    <source>
        <dbReference type="PROSITE-ProRule" id="PRU01091"/>
    </source>
</evidence>
<dbReference type="SUPFAM" id="SSF52172">
    <property type="entry name" value="CheY-like"/>
    <property type="match status" value="1"/>
</dbReference>
<evidence type="ECO:0000313" key="12">
    <source>
        <dbReference type="EMBL" id="PCS00209.1"/>
    </source>
</evidence>
<dbReference type="GO" id="GO:0000976">
    <property type="term" value="F:transcription cis-regulatory region binding"/>
    <property type="evidence" value="ECO:0007669"/>
    <property type="project" value="TreeGrafter"/>
</dbReference>
<dbReference type="InterPro" id="IPR036388">
    <property type="entry name" value="WH-like_DNA-bd_sf"/>
</dbReference>
<dbReference type="Pfam" id="PF00072">
    <property type="entry name" value="Response_reg"/>
    <property type="match status" value="1"/>
</dbReference>
<evidence type="ECO:0000256" key="7">
    <source>
        <dbReference type="ARBA" id="ARBA00071115"/>
    </source>
</evidence>
<dbReference type="GO" id="GO:0006355">
    <property type="term" value="P:regulation of DNA-templated transcription"/>
    <property type="evidence" value="ECO:0007669"/>
    <property type="project" value="InterPro"/>
</dbReference>
<dbReference type="InterPro" id="IPR011006">
    <property type="entry name" value="CheY-like_superfamily"/>
</dbReference>
<dbReference type="InterPro" id="IPR001789">
    <property type="entry name" value="Sig_transdc_resp-reg_receiver"/>
</dbReference>
<feature type="modified residue" description="4-aspartylphosphate" evidence="8">
    <location>
        <position position="67"/>
    </location>
</feature>
<evidence type="ECO:0000256" key="1">
    <source>
        <dbReference type="ARBA" id="ARBA00022553"/>
    </source>
</evidence>
<dbReference type="GO" id="GO:0000156">
    <property type="term" value="F:phosphorelay response regulator activity"/>
    <property type="evidence" value="ECO:0007669"/>
    <property type="project" value="TreeGrafter"/>
</dbReference>
<dbReference type="CDD" id="cd00383">
    <property type="entry name" value="trans_reg_C"/>
    <property type="match status" value="1"/>
</dbReference>
<keyword evidence="3" id="KW-0805">Transcription regulation</keyword>
<dbReference type="InterPro" id="IPR039420">
    <property type="entry name" value="WalR-like"/>
</dbReference>
<evidence type="ECO:0000256" key="5">
    <source>
        <dbReference type="ARBA" id="ARBA00023163"/>
    </source>
</evidence>
<dbReference type="Gene3D" id="1.10.10.10">
    <property type="entry name" value="Winged helix-like DNA-binding domain superfamily/Winged helix DNA-binding domain"/>
    <property type="match status" value="1"/>
</dbReference>
<evidence type="ECO:0000313" key="13">
    <source>
        <dbReference type="Proteomes" id="UP000218181"/>
    </source>
</evidence>
<keyword evidence="1 8" id="KW-0597">Phosphoprotein</keyword>
<evidence type="ECO:0000256" key="6">
    <source>
        <dbReference type="ARBA" id="ARBA00055621"/>
    </source>
</evidence>
<keyword evidence="13" id="KW-1185">Reference proteome</keyword>
<dbReference type="SMART" id="SM00862">
    <property type="entry name" value="Trans_reg_C"/>
    <property type="match status" value="1"/>
</dbReference>
<dbReference type="CDD" id="cd17574">
    <property type="entry name" value="REC_OmpR"/>
    <property type="match status" value="1"/>
</dbReference>
<accession>A0A2A5RLM4</accession>
<dbReference type="GO" id="GO:0005829">
    <property type="term" value="C:cytosol"/>
    <property type="evidence" value="ECO:0007669"/>
    <property type="project" value="TreeGrafter"/>
</dbReference>
<keyword evidence="4 9" id="KW-0238">DNA-binding</keyword>
<dbReference type="AlphaFoldDB" id="A0A2A5RLM4"/>
<feature type="DNA-binding region" description="OmpR/PhoB-type" evidence="9">
    <location>
        <begin position="140"/>
        <end position="237"/>
    </location>
</feature>
<evidence type="ECO:0000256" key="3">
    <source>
        <dbReference type="ARBA" id="ARBA00023015"/>
    </source>
</evidence>
<gene>
    <name evidence="12" type="ORF">RT41_GL001520</name>
</gene>
<protein>
    <recommendedName>
        <fullName evidence="7">Transcriptional regulatory protein DltR</fullName>
    </recommendedName>
</protein>
<dbReference type="SMART" id="SM00448">
    <property type="entry name" value="REC"/>
    <property type="match status" value="1"/>
</dbReference>
<evidence type="ECO:0000259" key="11">
    <source>
        <dbReference type="PROSITE" id="PS51755"/>
    </source>
</evidence>
<sequence>MIKKIQWSGGVGMKRHVLIVEDERSISSYVKKELMFEDYEVSTAFDGVEAIEKFESANPAVDVVLLDWMIPKIDGLGVLRRMKKIQPNTPIIFLTARDYVGDKVAGLDAGADDYITKPFEIEELLARLRLIFRKWSTERTTSYRVEHLFLDTTAHIVSINNETINLTQREYALLLFFMQHRGEAISRADLLDEVWGMNFDGQDNTVDAYVRYLRTKIDLSDQPSLIETVRGVGYRMR</sequence>
<feature type="domain" description="OmpR/PhoB-type" evidence="11">
    <location>
        <begin position="140"/>
        <end position="237"/>
    </location>
</feature>
<reference evidence="12 13" key="1">
    <citation type="submission" date="2014-12" db="EMBL/GenBank/DDBJ databases">
        <title>Draft genome sequences of 10 type strains of Lactococcus.</title>
        <authorList>
            <person name="Sun Z."/>
            <person name="Zhong Z."/>
            <person name="Liu W."/>
            <person name="Zhang W."/>
            <person name="Zhang H."/>
        </authorList>
    </citation>
    <scope>NUCLEOTIDE SEQUENCE [LARGE SCALE GENOMIC DNA]</scope>
    <source>
        <strain evidence="12 13">JCM 16395</strain>
    </source>
</reference>
<dbReference type="Pfam" id="PF00486">
    <property type="entry name" value="Trans_reg_C"/>
    <property type="match status" value="1"/>
</dbReference>
<proteinExistence type="predicted"/>
<dbReference type="PROSITE" id="PS50110">
    <property type="entry name" value="RESPONSE_REGULATORY"/>
    <property type="match status" value="1"/>
</dbReference>
<dbReference type="GO" id="GO:0032993">
    <property type="term" value="C:protein-DNA complex"/>
    <property type="evidence" value="ECO:0007669"/>
    <property type="project" value="TreeGrafter"/>
</dbReference>
<keyword evidence="5" id="KW-0804">Transcription</keyword>
<name>A0A2A5RLM4_9LACT</name>
<dbReference type="Gene3D" id="6.10.250.690">
    <property type="match status" value="1"/>
</dbReference>
<dbReference type="PANTHER" id="PTHR48111">
    <property type="entry name" value="REGULATOR OF RPOS"/>
    <property type="match status" value="1"/>
</dbReference>
<dbReference type="InterPro" id="IPR001867">
    <property type="entry name" value="OmpR/PhoB-type_DNA-bd"/>
</dbReference>
<dbReference type="EMBL" id="JXJU01000005">
    <property type="protein sequence ID" value="PCS00209.1"/>
    <property type="molecule type" value="Genomic_DNA"/>
</dbReference>
<dbReference type="FunFam" id="3.40.50.2300:FF:000001">
    <property type="entry name" value="DNA-binding response regulator PhoB"/>
    <property type="match status" value="1"/>
</dbReference>
<dbReference type="Proteomes" id="UP000218181">
    <property type="component" value="Unassembled WGS sequence"/>
</dbReference>
<dbReference type="FunFam" id="1.10.10.10:FF:000005">
    <property type="entry name" value="Two-component system response regulator"/>
    <property type="match status" value="1"/>
</dbReference>
<evidence type="ECO:0000256" key="4">
    <source>
        <dbReference type="ARBA" id="ARBA00023125"/>
    </source>
</evidence>
<organism evidence="12 13">
    <name type="scientific">Lactococcus fujiensis JCM 16395</name>
    <dbReference type="NCBI Taxonomy" id="1291764"/>
    <lineage>
        <taxon>Bacteria</taxon>
        <taxon>Bacillati</taxon>
        <taxon>Bacillota</taxon>
        <taxon>Bacilli</taxon>
        <taxon>Lactobacillales</taxon>
        <taxon>Streptococcaceae</taxon>
        <taxon>Lactococcus</taxon>
    </lineage>
</organism>
<dbReference type="PANTHER" id="PTHR48111:SF22">
    <property type="entry name" value="REGULATOR OF RPOS"/>
    <property type="match status" value="1"/>
</dbReference>
<evidence type="ECO:0000256" key="2">
    <source>
        <dbReference type="ARBA" id="ARBA00023012"/>
    </source>
</evidence>
<dbReference type="PROSITE" id="PS51755">
    <property type="entry name" value="OMPR_PHOB"/>
    <property type="match status" value="1"/>
</dbReference>